<reference evidence="1" key="2">
    <citation type="journal article" date="2015" name="Fish Shellfish Immunol.">
        <title>Early steps in the European eel (Anguilla anguilla)-Vibrio vulnificus interaction in the gills: Role of the RtxA13 toxin.</title>
        <authorList>
            <person name="Callol A."/>
            <person name="Pajuelo D."/>
            <person name="Ebbesson L."/>
            <person name="Teles M."/>
            <person name="MacKenzie S."/>
            <person name="Amaro C."/>
        </authorList>
    </citation>
    <scope>NUCLEOTIDE SEQUENCE</scope>
</reference>
<name>A0A0E9SG90_ANGAN</name>
<dbReference type="AlphaFoldDB" id="A0A0E9SG90"/>
<protein>
    <submittedName>
        <fullName evidence="1">Uncharacterized protein</fullName>
    </submittedName>
</protein>
<reference evidence="1" key="1">
    <citation type="submission" date="2014-11" db="EMBL/GenBank/DDBJ databases">
        <authorList>
            <person name="Amaro Gonzalez C."/>
        </authorList>
    </citation>
    <scope>NUCLEOTIDE SEQUENCE</scope>
</reference>
<evidence type="ECO:0000313" key="1">
    <source>
        <dbReference type="EMBL" id="JAH40389.1"/>
    </source>
</evidence>
<proteinExistence type="predicted"/>
<sequence>MLFFEEKLFTDVDLSQRCPLQNSSSLANLLKSYRHLNLFGFYSAPIGKHAKTLMLLQNHHFLQLLRFRLQRFLQD</sequence>
<dbReference type="EMBL" id="GBXM01068188">
    <property type="protein sequence ID" value="JAH40389.1"/>
    <property type="molecule type" value="Transcribed_RNA"/>
</dbReference>
<accession>A0A0E9SG90</accession>
<organism evidence="1">
    <name type="scientific">Anguilla anguilla</name>
    <name type="common">European freshwater eel</name>
    <name type="synonym">Muraena anguilla</name>
    <dbReference type="NCBI Taxonomy" id="7936"/>
    <lineage>
        <taxon>Eukaryota</taxon>
        <taxon>Metazoa</taxon>
        <taxon>Chordata</taxon>
        <taxon>Craniata</taxon>
        <taxon>Vertebrata</taxon>
        <taxon>Euteleostomi</taxon>
        <taxon>Actinopterygii</taxon>
        <taxon>Neopterygii</taxon>
        <taxon>Teleostei</taxon>
        <taxon>Anguilliformes</taxon>
        <taxon>Anguillidae</taxon>
        <taxon>Anguilla</taxon>
    </lineage>
</organism>